<dbReference type="SMART" id="SM00494">
    <property type="entry name" value="ChtBD2"/>
    <property type="match status" value="3"/>
</dbReference>
<evidence type="ECO:0000313" key="8">
    <source>
        <dbReference type="EMBL" id="JAC97181.1"/>
    </source>
</evidence>
<dbReference type="InterPro" id="IPR036508">
    <property type="entry name" value="Chitin-bd_dom_sf"/>
</dbReference>
<protein>
    <submittedName>
        <fullName evidence="8">Peritrophin-1</fullName>
    </submittedName>
</protein>
<feature type="domain" description="Chitin-binding type-2" evidence="7">
    <location>
        <begin position="229"/>
        <end position="285"/>
    </location>
</feature>
<dbReference type="SUPFAM" id="SSF57625">
    <property type="entry name" value="Invertebrate chitin-binding proteins"/>
    <property type="match status" value="3"/>
</dbReference>
<feature type="domain" description="Chitin-binding type-2" evidence="7">
    <location>
        <begin position="163"/>
        <end position="223"/>
    </location>
</feature>
<evidence type="ECO:0000256" key="5">
    <source>
        <dbReference type="ARBA" id="ARBA00023180"/>
    </source>
</evidence>
<evidence type="ECO:0000256" key="6">
    <source>
        <dbReference type="SAM" id="SignalP"/>
    </source>
</evidence>
<dbReference type="OrthoDB" id="6020543at2759"/>
<dbReference type="GO" id="GO:0005576">
    <property type="term" value="C:extracellular region"/>
    <property type="evidence" value="ECO:0007669"/>
    <property type="project" value="InterPro"/>
</dbReference>
<name>A0A0A1WE50_ZEUCU</name>
<feature type="chain" id="PRO_5001982068" evidence="6">
    <location>
        <begin position="20"/>
        <end position="290"/>
    </location>
</feature>
<evidence type="ECO:0000256" key="4">
    <source>
        <dbReference type="ARBA" id="ARBA00023157"/>
    </source>
</evidence>
<dbReference type="AlphaFoldDB" id="A0A0A1WE50"/>
<feature type="signal peptide" evidence="6">
    <location>
        <begin position="1"/>
        <end position="19"/>
    </location>
</feature>
<keyword evidence="3" id="KW-0677">Repeat</keyword>
<dbReference type="InterPro" id="IPR002557">
    <property type="entry name" value="Chitin-bd_dom"/>
</dbReference>
<keyword evidence="4" id="KW-1015">Disulfide bond</keyword>
<evidence type="ECO:0000256" key="3">
    <source>
        <dbReference type="ARBA" id="ARBA00022737"/>
    </source>
</evidence>
<dbReference type="GO" id="GO:0008061">
    <property type="term" value="F:chitin binding"/>
    <property type="evidence" value="ECO:0007669"/>
    <property type="project" value="UniProtKB-KW"/>
</dbReference>
<dbReference type="InterPro" id="IPR051940">
    <property type="entry name" value="Chitin_bind-dev_reg"/>
</dbReference>
<accession>A0A0A1WE50</accession>
<feature type="domain" description="Chitin-binding type-2" evidence="7">
    <location>
        <begin position="22"/>
        <end position="79"/>
    </location>
</feature>
<proteinExistence type="predicted"/>
<dbReference type="PANTHER" id="PTHR23301">
    <property type="entry name" value="CHITIN BINDING PERITROPHIN-A"/>
    <property type="match status" value="1"/>
</dbReference>
<dbReference type="Pfam" id="PF01607">
    <property type="entry name" value="CBM_14"/>
    <property type="match status" value="3"/>
</dbReference>
<dbReference type="EMBL" id="GBXI01017110">
    <property type="protein sequence ID" value="JAC97181.1"/>
    <property type="molecule type" value="Transcribed_RNA"/>
</dbReference>
<evidence type="ECO:0000256" key="2">
    <source>
        <dbReference type="ARBA" id="ARBA00022729"/>
    </source>
</evidence>
<keyword evidence="1" id="KW-0147">Chitin-binding</keyword>
<evidence type="ECO:0000259" key="7">
    <source>
        <dbReference type="PROSITE" id="PS50940"/>
    </source>
</evidence>
<organism evidence="8">
    <name type="scientific">Zeugodacus cucurbitae</name>
    <name type="common">Melon fruit fly</name>
    <name type="synonym">Bactrocera cucurbitae</name>
    <dbReference type="NCBI Taxonomy" id="28588"/>
    <lineage>
        <taxon>Eukaryota</taxon>
        <taxon>Metazoa</taxon>
        <taxon>Ecdysozoa</taxon>
        <taxon>Arthropoda</taxon>
        <taxon>Hexapoda</taxon>
        <taxon>Insecta</taxon>
        <taxon>Pterygota</taxon>
        <taxon>Neoptera</taxon>
        <taxon>Endopterygota</taxon>
        <taxon>Diptera</taxon>
        <taxon>Brachycera</taxon>
        <taxon>Muscomorpha</taxon>
        <taxon>Tephritoidea</taxon>
        <taxon>Tephritidae</taxon>
        <taxon>Zeugodacus</taxon>
        <taxon>Zeugodacus</taxon>
    </lineage>
</organism>
<keyword evidence="5" id="KW-0325">Glycoprotein</keyword>
<evidence type="ECO:0000256" key="1">
    <source>
        <dbReference type="ARBA" id="ARBA00022669"/>
    </source>
</evidence>
<reference evidence="8" key="2">
    <citation type="journal article" date="2015" name="Gigascience">
        <title>Reconstructing a comprehensive transcriptome assembly of a white-pupal translocated strain of the pest fruit fly Bactrocera cucurbitae.</title>
        <authorList>
            <person name="Sim S.B."/>
            <person name="Calla B."/>
            <person name="Hall B."/>
            <person name="DeRego T."/>
            <person name="Geib S.M."/>
        </authorList>
    </citation>
    <scope>NUCLEOTIDE SEQUENCE</scope>
</reference>
<reference evidence="8" key="1">
    <citation type="submission" date="2014-11" db="EMBL/GenBank/DDBJ databases">
        <authorList>
            <person name="Geib S."/>
        </authorList>
    </citation>
    <scope>NUCLEOTIDE SEQUENCE</scope>
</reference>
<dbReference type="PROSITE" id="PS50940">
    <property type="entry name" value="CHIT_BIND_II"/>
    <property type="match status" value="3"/>
</dbReference>
<dbReference type="PANTHER" id="PTHR23301:SF0">
    <property type="entry name" value="CHITIN-BINDING TYPE-2 DOMAIN-CONTAINING PROTEIN-RELATED"/>
    <property type="match status" value="1"/>
</dbReference>
<keyword evidence="2 6" id="KW-0732">Signal</keyword>
<sequence>MSYEILLFLICSFVFSVHSDIYDACENMPKHSFIGSNTSCRHFIYCADVESYEGECEDGDYFNELLQTCDPKHLVICKLDTANNSSSIYTAPTQATTTTTAYNSSFSSTAIASSEIPILSSSAPMQTTKINNQTDSNTSVIGGPITTTTAPSITNGDMAILISTECPSMDNPHQMIFVPHPKSCSDYFICYRGEKMAMHCSSMLHFNANTGKCDYPENVRCRTGFSNPRELCQLHTVDLYPHSTNCNYFYYCRNGYLLLQQCPVNYGWDFERRACTTLQQATCYNKIIMQ</sequence>
<gene>
    <name evidence="8" type="primary">Aper1_9</name>
    <name evidence="8" type="ORF">g.1956</name>
</gene>
<dbReference type="Gene3D" id="2.170.140.10">
    <property type="entry name" value="Chitin binding domain"/>
    <property type="match status" value="3"/>
</dbReference>